<dbReference type="OrthoDB" id="1434354at2759"/>
<dbReference type="PANTHER" id="PTHR47041:SF2">
    <property type="entry name" value="SEC14 CYTOSOLIC FACTOR FAMILY PROTEIN _ PHOSPHOGLYCERIDE TRANSFER FAMILY PROTEIN"/>
    <property type="match status" value="1"/>
</dbReference>
<keyword evidence="5" id="KW-1185">Reference proteome</keyword>
<gene>
    <name evidence="4" type="ORF">JCGZ_05682</name>
</gene>
<dbReference type="EMBL" id="KK914256">
    <property type="protein sequence ID" value="KDP44215.1"/>
    <property type="molecule type" value="Genomic_DNA"/>
</dbReference>
<reference evidence="4 5" key="1">
    <citation type="journal article" date="2014" name="PLoS ONE">
        <title>Global Analysis of Gene Expression Profiles in Physic Nut (Jatropha curcas L.) Seedlings Exposed to Salt Stress.</title>
        <authorList>
            <person name="Zhang L."/>
            <person name="Zhang C."/>
            <person name="Wu P."/>
            <person name="Chen Y."/>
            <person name="Li M."/>
            <person name="Jiang H."/>
            <person name="Wu G."/>
        </authorList>
    </citation>
    <scope>NUCLEOTIDE SEQUENCE [LARGE SCALE GENOMIC DNA]</scope>
    <source>
        <strain evidence="5">cv. GZQX0401</strain>
        <tissue evidence="4">Young leaves</tissue>
    </source>
</reference>
<dbReference type="Gene3D" id="3.40.525.10">
    <property type="entry name" value="CRAL-TRIO lipid binding domain"/>
    <property type="match status" value="1"/>
</dbReference>
<dbReference type="Pfam" id="PF00650">
    <property type="entry name" value="CRAL_TRIO"/>
    <property type="match status" value="1"/>
</dbReference>
<dbReference type="PROSITE" id="PS50191">
    <property type="entry name" value="CRAL_TRIO"/>
    <property type="match status" value="1"/>
</dbReference>
<dbReference type="AlphaFoldDB" id="A0A067LI22"/>
<dbReference type="Proteomes" id="UP000027138">
    <property type="component" value="Unassembled WGS sequence"/>
</dbReference>
<proteinExistence type="predicted"/>
<dbReference type="InterPro" id="IPR036865">
    <property type="entry name" value="CRAL-TRIO_dom_sf"/>
</dbReference>
<evidence type="ECO:0000256" key="2">
    <source>
        <dbReference type="SAM" id="Phobius"/>
    </source>
</evidence>
<dbReference type="SMART" id="SM00516">
    <property type="entry name" value="SEC14"/>
    <property type="match status" value="1"/>
</dbReference>
<accession>A0A067LI22</accession>
<feature type="transmembrane region" description="Helical" evidence="2">
    <location>
        <begin position="453"/>
        <end position="475"/>
    </location>
</feature>
<organism evidence="4 5">
    <name type="scientific">Jatropha curcas</name>
    <name type="common">Barbados nut</name>
    <dbReference type="NCBI Taxonomy" id="180498"/>
    <lineage>
        <taxon>Eukaryota</taxon>
        <taxon>Viridiplantae</taxon>
        <taxon>Streptophyta</taxon>
        <taxon>Embryophyta</taxon>
        <taxon>Tracheophyta</taxon>
        <taxon>Spermatophyta</taxon>
        <taxon>Magnoliopsida</taxon>
        <taxon>eudicotyledons</taxon>
        <taxon>Gunneridae</taxon>
        <taxon>Pentapetalae</taxon>
        <taxon>rosids</taxon>
        <taxon>fabids</taxon>
        <taxon>Malpighiales</taxon>
        <taxon>Euphorbiaceae</taxon>
        <taxon>Crotonoideae</taxon>
        <taxon>Jatropheae</taxon>
        <taxon>Jatropha</taxon>
    </lineage>
</organism>
<evidence type="ECO:0000313" key="4">
    <source>
        <dbReference type="EMBL" id="KDP44215.1"/>
    </source>
</evidence>
<feature type="domain" description="CRAL-TRIO" evidence="3">
    <location>
        <begin position="253"/>
        <end position="401"/>
    </location>
</feature>
<keyword evidence="2" id="KW-0472">Membrane</keyword>
<evidence type="ECO:0000313" key="5">
    <source>
        <dbReference type="Proteomes" id="UP000027138"/>
    </source>
</evidence>
<dbReference type="KEGG" id="jcu:105628237"/>
<dbReference type="InterPro" id="IPR001251">
    <property type="entry name" value="CRAL-TRIO_dom"/>
</dbReference>
<dbReference type="CDD" id="cd00170">
    <property type="entry name" value="SEC14"/>
    <property type="match status" value="1"/>
</dbReference>
<evidence type="ECO:0000259" key="3">
    <source>
        <dbReference type="PROSITE" id="PS50191"/>
    </source>
</evidence>
<keyword evidence="2" id="KW-1133">Transmembrane helix</keyword>
<sequence length="491" mass="55172">MGDPPHCPNSSGNSELTTVAVRKKVYKRNLGASNLTAIPQSAYKHIASLSRSRNSGGAVSHAAIFLLKVAALETVRRVSRSKCPSLWRGLQVLQILCYPPFKWIQKWAPLNGLVKGVQMFSRPLLFLSIATAFSEQSECHSESPSNTIGSLDNSETHSESSLVNSSSDARSSDGNPQSVESENWLMQLLEKLENEGITLPERINEDELHGFFTAANGDFSCLLSSIKKTIRWRETYRILSEQELEIWSNLLFWHGFDVEQRPCLIVRLGLACVNLPFHERPRFAQAVISQVEHGVLHLVGKDNPQITVLVDCYGISPLRLPMQMLRSCSSLLQDNFPNRLGYLLVIRLPPVVRVIAQTFIQVLKPLTWKKLRIEGNAYDRVISEYLQILPSYLGGNCSCKTCSNISIHAQQPQVMNEIRRIQSTESVSDGVDLRSLHLPFETDVPMNENWDHLLRTAVIGILMVWVFIALVAVLYDPDTKPIFSFPFPQPN</sequence>
<evidence type="ECO:0000256" key="1">
    <source>
        <dbReference type="SAM" id="MobiDB-lite"/>
    </source>
</evidence>
<dbReference type="PANTHER" id="PTHR47041">
    <property type="entry name" value="SEC14 CYTOSOLIC FACTOR FAMILY PROTEIN / PHOSPHOGLYCERIDE TRANSFER FAMILY PROTEIN"/>
    <property type="match status" value="1"/>
</dbReference>
<feature type="region of interest" description="Disordered" evidence="1">
    <location>
        <begin position="138"/>
        <end position="178"/>
    </location>
</feature>
<name>A0A067LI22_JATCU</name>
<protein>
    <recommendedName>
        <fullName evidence="3">CRAL-TRIO domain-containing protein</fullName>
    </recommendedName>
</protein>
<keyword evidence="2" id="KW-0812">Transmembrane</keyword>
<dbReference type="STRING" id="180498.A0A067LI22"/>
<dbReference type="SUPFAM" id="SSF52087">
    <property type="entry name" value="CRAL/TRIO domain"/>
    <property type="match status" value="1"/>
</dbReference>